<evidence type="ECO:0000256" key="1">
    <source>
        <dbReference type="SAM" id="MobiDB-lite"/>
    </source>
</evidence>
<accession>A0ABQ5EHS3</accession>
<feature type="compositionally biased region" description="Basic and acidic residues" evidence="1">
    <location>
        <begin position="216"/>
        <end position="232"/>
    </location>
</feature>
<feature type="region of interest" description="Disordered" evidence="1">
    <location>
        <begin position="208"/>
        <end position="251"/>
    </location>
</feature>
<organism evidence="2 3">
    <name type="scientific">Tanacetum coccineum</name>
    <dbReference type="NCBI Taxonomy" id="301880"/>
    <lineage>
        <taxon>Eukaryota</taxon>
        <taxon>Viridiplantae</taxon>
        <taxon>Streptophyta</taxon>
        <taxon>Embryophyta</taxon>
        <taxon>Tracheophyta</taxon>
        <taxon>Spermatophyta</taxon>
        <taxon>Magnoliopsida</taxon>
        <taxon>eudicotyledons</taxon>
        <taxon>Gunneridae</taxon>
        <taxon>Pentapetalae</taxon>
        <taxon>asterids</taxon>
        <taxon>campanulids</taxon>
        <taxon>Asterales</taxon>
        <taxon>Asteraceae</taxon>
        <taxon>Asteroideae</taxon>
        <taxon>Anthemideae</taxon>
        <taxon>Anthemidinae</taxon>
        <taxon>Tanacetum</taxon>
    </lineage>
</organism>
<feature type="region of interest" description="Disordered" evidence="1">
    <location>
        <begin position="127"/>
        <end position="158"/>
    </location>
</feature>
<evidence type="ECO:0000313" key="3">
    <source>
        <dbReference type="Proteomes" id="UP001151760"/>
    </source>
</evidence>
<name>A0ABQ5EHS3_9ASTR</name>
<reference evidence="2" key="2">
    <citation type="submission" date="2022-01" db="EMBL/GenBank/DDBJ databases">
        <authorList>
            <person name="Yamashiro T."/>
            <person name="Shiraishi A."/>
            <person name="Satake H."/>
            <person name="Nakayama K."/>
        </authorList>
    </citation>
    <scope>NUCLEOTIDE SEQUENCE</scope>
</reference>
<dbReference type="EMBL" id="BQNB010016319">
    <property type="protein sequence ID" value="GJT50414.1"/>
    <property type="molecule type" value="Genomic_DNA"/>
</dbReference>
<gene>
    <name evidence="2" type="ORF">Tco_0976571</name>
</gene>
<sequence length="251" mass="28385">MTPRSCLRWKPTGKLFKTVGLKWIPTRKIFTSSTKKVESDPPNGSKEDITNQCESEQALDVSADIYKTAFQGNMDLNIYKMTIRSHQFSHFSSICPDPQQFRPRTITSDLAPQRQEMSIENVSSCLVPQGQKASDYDNSDPVPPRQNVVPPVEKTDSSQQGLEFLFSPLIEEYYTPTYGQAEENNNDQASNASFQEAKFINPFCTRVQETGSGYQQKDRKPSQNDKTEHGMEKTVQNQGQSPKMPKSESIL</sequence>
<protein>
    <submittedName>
        <fullName evidence="2">Uncharacterized protein</fullName>
    </submittedName>
</protein>
<proteinExistence type="predicted"/>
<comment type="caution">
    <text evidence="2">The sequence shown here is derived from an EMBL/GenBank/DDBJ whole genome shotgun (WGS) entry which is preliminary data.</text>
</comment>
<dbReference type="Proteomes" id="UP001151760">
    <property type="component" value="Unassembled WGS sequence"/>
</dbReference>
<keyword evidence="3" id="KW-1185">Reference proteome</keyword>
<reference evidence="2" key="1">
    <citation type="journal article" date="2022" name="Int. J. Mol. Sci.">
        <title>Draft Genome of Tanacetum Coccineum: Genomic Comparison of Closely Related Tanacetum-Family Plants.</title>
        <authorList>
            <person name="Yamashiro T."/>
            <person name="Shiraishi A."/>
            <person name="Nakayama K."/>
            <person name="Satake H."/>
        </authorList>
    </citation>
    <scope>NUCLEOTIDE SEQUENCE</scope>
</reference>
<evidence type="ECO:0000313" key="2">
    <source>
        <dbReference type="EMBL" id="GJT50414.1"/>
    </source>
</evidence>